<dbReference type="PANTHER" id="PTHR13367:SF33">
    <property type="entry name" value="P-LOOP CONTAINING NUCLEOSIDE TRIPHOSPHATE HYDROLASE PROTEIN"/>
    <property type="match status" value="1"/>
</dbReference>
<gene>
    <name evidence="10" type="ORF">TOA249_LOCUS26258</name>
</gene>
<evidence type="ECO:0000256" key="5">
    <source>
        <dbReference type="ARBA" id="ARBA00022801"/>
    </source>
</evidence>
<evidence type="ECO:0000313" key="11">
    <source>
        <dbReference type="Proteomes" id="UP000663838"/>
    </source>
</evidence>
<dbReference type="EC" id="3.4.19.12" evidence="2"/>
<dbReference type="SUPFAM" id="SSF52540">
    <property type="entry name" value="P-loop containing nucleoside triphosphate hydrolases"/>
    <property type="match status" value="1"/>
</dbReference>
<dbReference type="GO" id="GO:0006508">
    <property type="term" value="P:proteolysis"/>
    <property type="evidence" value="ECO:0007669"/>
    <property type="project" value="UniProtKB-KW"/>
</dbReference>
<evidence type="ECO:0000256" key="6">
    <source>
        <dbReference type="ARBA" id="ARBA00022807"/>
    </source>
</evidence>
<dbReference type="EMBL" id="CAJOBS010003028">
    <property type="protein sequence ID" value="CAF4843222.1"/>
    <property type="molecule type" value="Genomic_DNA"/>
</dbReference>
<accession>A0A821RHF9</accession>
<keyword evidence="4" id="KW-0833">Ubl conjugation pathway</keyword>
<dbReference type="InterPro" id="IPR051346">
    <property type="entry name" value="OTU_Deubiquitinase"/>
</dbReference>
<evidence type="ECO:0000256" key="2">
    <source>
        <dbReference type="ARBA" id="ARBA00012759"/>
    </source>
</evidence>
<dbReference type="Pfam" id="PF12359">
    <property type="entry name" value="DUF3645"/>
    <property type="match status" value="1"/>
</dbReference>
<feature type="coiled-coil region" evidence="7">
    <location>
        <begin position="1153"/>
        <end position="1185"/>
    </location>
</feature>
<keyword evidence="7" id="KW-0175">Coiled coil</keyword>
<dbReference type="InterPro" id="IPR022105">
    <property type="entry name" value="DUF3645"/>
</dbReference>
<organism evidence="10 11">
    <name type="scientific">Rotaria socialis</name>
    <dbReference type="NCBI Taxonomy" id="392032"/>
    <lineage>
        <taxon>Eukaryota</taxon>
        <taxon>Metazoa</taxon>
        <taxon>Spiralia</taxon>
        <taxon>Gnathifera</taxon>
        <taxon>Rotifera</taxon>
        <taxon>Eurotatoria</taxon>
        <taxon>Bdelloidea</taxon>
        <taxon>Philodinida</taxon>
        <taxon>Philodinidae</taxon>
        <taxon>Rotaria</taxon>
    </lineage>
</organism>
<comment type="caution">
    <text evidence="10">The sequence shown here is derived from an EMBL/GenBank/DDBJ whole genome shotgun (WGS) entry which is preliminary data.</text>
</comment>
<evidence type="ECO:0000256" key="1">
    <source>
        <dbReference type="ARBA" id="ARBA00000707"/>
    </source>
</evidence>
<proteinExistence type="predicted"/>
<evidence type="ECO:0000259" key="9">
    <source>
        <dbReference type="Pfam" id="PF12359"/>
    </source>
</evidence>
<dbReference type="InterPro" id="IPR022099">
    <property type="entry name" value="DUF3638"/>
</dbReference>
<dbReference type="Proteomes" id="UP000663838">
    <property type="component" value="Unassembled WGS sequence"/>
</dbReference>
<dbReference type="GO" id="GO:0004843">
    <property type="term" value="F:cysteine-type deubiquitinase activity"/>
    <property type="evidence" value="ECO:0007669"/>
    <property type="project" value="UniProtKB-EC"/>
</dbReference>
<keyword evidence="6" id="KW-0788">Thiol protease</keyword>
<evidence type="ECO:0000256" key="3">
    <source>
        <dbReference type="ARBA" id="ARBA00022670"/>
    </source>
</evidence>
<reference evidence="10" key="1">
    <citation type="submission" date="2021-02" db="EMBL/GenBank/DDBJ databases">
        <authorList>
            <person name="Nowell W R."/>
        </authorList>
    </citation>
    <scope>NUCLEOTIDE SEQUENCE</scope>
</reference>
<comment type="catalytic activity">
    <reaction evidence="1">
        <text>Thiol-dependent hydrolysis of ester, thioester, amide, peptide and isopeptide bonds formed by the C-terminal Gly of ubiquitin (a 76-residue protein attached to proteins as an intracellular targeting signal).</text>
        <dbReference type="EC" id="3.4.19.12"/>
    </reaction>
</comment>
<evidence type="ECO:0000256" key="7">
    <source>
        <dbReference type="SAM" id="Coils"/>
    </source>
</evidence>
<feature type="domain" description="DUF3645" evidence="9">
    <location>
        <begin position="681"/>
        <end position="709"/>
    </location>
</feature>
<evidence type="ECO:0000313" key="10">
    <source>
        <dbReference type="EMBL" id="CAF4843222.1"/>
    </source>
</evidence>
<feature type="domain" description="DUF3638" evidence="8">
    <location>
        <begin position="335"/>
        <end position="565"/>
    </location>
</feature>
<sequence>MLKTTLNVSKISFASLAFPPFVSYTNIEQIPIVKTLIPRGECCDLCQNTLSIAELERCWRENCEYPNVDGIATSTEKYANNKLLKSPGSNLKLRLFLECVQSLICSVPIKQFDIKVTCSAQNFVIESLKDHYQIQMKITNKTIEPALLRSAEHKFHQFNTYSFNQPTKSIRKTNRQKKFPQEIFPSINNKNNPPTEITNYFKKQLSESWKKLLSDDEDEKENPAIEEITEALDLFRHESTRLYNEFSKSITLSNEQLFEAGLLFRITPTVLIPLLLEKDLNPENVSSFKLTNNQYTILGGIIVNWTFEQQMERTLHFATHNKREDFRNEVSHIPHSNWKPSEHIPWLVLELEMNITIREIQIKVANHMMQPNMRVDNSTVQNIVTQMNMGEGKTAVILPMLAAYLSSSNLSLARIIVLKSLFPTNYQSLRYKLGGLLNRRIFPFACRRDMNFKDQQINQIFERFKHGLRNCDIILTTSEDILSFDLLTIDKCRRHQFDVGRSMLTVQRWLKTYVRDVLDESDEILHVKYQLIYTVGGQQQLDAGEERWKTIQSILNLVKKHAKDVSRMFQEKTCYKSPERKSGFPQFRLQSCEEAYPLLCQKIASDWIDSRNYRSADKATISSFILETSSSVENLIDKFPPLDIQLFLIVRGLLSSEVLLVAFKKRYRVNYGVNPNISFNRLMAVPFRAKDVVVDRTEFGHPDVALVLTHLSYYYSGLNDLQLSLCFNRLNDEETDPGFIYDQWVLYEGEDNVTQSIKKWSGVNLQDYRQLTECLFPIFRYNMLVIHYFLNHFVVAREAKQFPEKLVASAWDLSSPLRSKIITGFSGTNDTQLLLPVHIRQYDLPELQKTDAIVVNNLVQPENENYQSLLINATSENILKQIISYKETINVILDVGALFIDGTNREIAMKWLNLSDRNQIDYAVYFDCDSIVVGDRQSHNCSFVTSPASERLDRCIFYLDEIHTRGTDFKFPVGFKAAVTLGNGLTKDRFVQACMRMRKLGNGHSLTFWSSYEVHQQIETLKRNSLTIEHKRRKDDEPINLIDILRWVYENTQQATWDGLHHWAAQSLNFQRKVSAFQHINWNDNQQQFTNSIMRDLSKECCEPEIIELTKMYGAAKELQTLFEIHHKRYEHTHHHHHHHLSKEIKDAVLKRLEDYGGTKQRLSQLLDEEQQRELEQELEEERQQELPPSVEPCQHTLHEEIKRLCDMHSDIMDLTQFPNVFRHLPYAFTGTTFLKKCQSENWSKNIWISTEFQRVIETKGESLNPFLRPPRWILVYRNNHLIFLSALEANWLIGRLNSLYHEQQSNEPSITTLRLLLPRIKRAQSIFINTPTLTIPPSIQVPIPLEWLVQLFIFNGTLYFETVDEQTQYCQCLSLCPKPRTKQEEEAFEKGWIAVDGFVNNPEHRRRLNINKFRFPLNLLPFVKQMIENRNNSHAPISSHTGSIIFNSRKLI</sequence>
<name>A0A821RHF9_9BILA</name>
<keyword evidence="3" id="KW-0645">Protease</keyword>
<keyword evidence="5" id="KW-0378">Hydrolase</keyword>
<dbReference type="PANTHER" id="PTHR13367">
    <property type="entry name" value="UBIQUITIN THIOESTERASE"/>
    <property type="match status" value="1"/>
</dbReference>
<dbReference type="Pfam" id="PF12340">
    <property type="entry name" value="DUF3638"/>
    <property type="match status" value="1"/>
</dbReference>
<protein>
    <recommendedName>
        <fullName evidence="2">ubiquitinyl hydrolase 1</fullName>
        <ecNumber evidence="2">3.4.19.12</ecNumber>
    </recommendedName>
</protein>
<dbReference type="InterPro" id="IPR027417">
    <property type="entry name" value="P-loop_NTPase"/>
</dbReference>
<evidence type="ECO:0000256" key="4">
    <source>
        <dbReference type="ARBA" id="ARBA00022786"/>
    </source>
</evidence>
<evidence type="ECO:0000259" key="8">
    <source>
        <dbReference type="Pfam" id="PF12340"/>
    </source>
</evidence>